<proteinExistence type="predicted"/>
<dbReference type="Proteomes" id="UP000712007">
    <property type="component" value="Unassembled WGS sequence"/>
</dbReference>
<dbReference type="Pfam" id="PF00656">
    <property type="entry name" value="Peptidase_C14"/>
    <property type="match status" value="1"/>
</dbReference>
<dbReference type="GO" id="GO:0006508">
    <property type="term" value="P:proteolysis"/>
    <property type="evidence" value="ECO:0007669"/>
    <property type="project" value="InterPro"/>
</dbReference>
<dbReference type="PANTHER" id="PTHR11102">
    <property type="entry name" value="SEL-1-LIKE PROTEIN"/>
    <property type="match status" value="1"/>
</dbReference>
<reference evidence="4" key="2">
    <citation type="journal article" date="2021" name="PeerJ">
        <title>Extensive microbial diversity within the chicken gut microbiome revealed by metagenomics and culture.</title>
        <authorList>
            <person name="Gilroy R."/>
            <person name="Ravi A."/>
            <person name="Getino M."/>
            <person name="Pursley I."/>
            <person name="Horton D.L."/>
            <person name="Alikhan N.F."/>
            <person name="Baker D."/>
            <person name="Gharbi K."/>
            <person name="Hall N."/>
            <person name="Watson M."/>
            <person name="Adriaenssens E.M."/>
            <person name="Foster-Nyarko E."/>
            <person name="Jarju S."/>
            <person name="Secka A."/>
            <person name="Antonio M."/>
            <person name="Oren A."/>
            <person name="Chaudhuri R.R."/>
            <person name="La Ragione R."/>
            <person name="Hildebrand F."/>
            <person name="Pallen M.J."/>
        </authorList>
    </citation>
    <scope>NUCLEOTIDE SEQUENCE</scope>
    <source>
        <strain evidence="4">3924</strain>
    </source>
</reference>
<keyword evidence="2" id="KW-0732">Signal</keyword>
<dbReference type="SUPFAM" id="SSF52129">
    <property type="entry name" value="Caspase-like"/>
    <property type="match status" value="1"/>
</dbReference>
<sequence>MKRVMVFFVLLLSCQVMMYGQVTSYDIELRAKALDGDVTAQLNVGNCYYNGWGISQDYYQAVRWWRMAAEQGSVDAQLNVGNCYYNGMGVSQDYGQAVKWWRMAAGQGNTVAQLNLGNCYCNGHGVSQDYGQAAWWWRNAAEQGCAEAQLKLGIFYYKGRGVSQDYGQAVKWYRKAAEQGVADAQFNLGLCYYSGLGVPQDYSQAVKWYHKAAEQGLAKAQEELGRLYANGNSVPLYGEAEESKSMAAEQRNEDAKEELAWMESPDNVDANVPQARTRNRNTFAVIIANENYKRLDSVPYAKRDGQMFAEYCEKTLGMPKKNIREYNDATYGDMLTAISDIKSIAAAYRGELNVLFYYAGHGAPMEGTQEAYLLPVDSYGAHSGAALSLDDLYSELGKMGARTTTVFLDACFSGASREGGMLASARGVAVKPKEEAPTAGNVVVLSAASGEETALPYEEMKHGMFTYYLLKKLKESKGDVTLGELSDYVIQNVRQRSAVVNRKSQTPTVLTSGAVAETWRSIKLAR</sequence>
<keyword evidence="1" id="KW-0175">Coiled coil</keyword>
<dbReference type="SUPFAM" id="SSF81901">
    <property type="entry name" value="HCP-like"/>
    <property type="match status" value="2"/>
</dbReference>
<feature type="domain" description="Peptidase C14 caspase" evidence="3">
    <location>
        <begin position="283"/>
        <end position="510"/>
    </location>
</feature>
<evidence type="ECO:0000259" key="3">
    <source>
        <dbReference type="Pfam" id="PF00656"/>
    </source>
</evidence>
<evidence type="ECO:0000256" key="2">
    <source>
        <dbReference type="SAM" id="SignalP"/>
    </source>
</evidence>
<feature type="chain" id="PRO_5036875220" evidence="2">
    <location>
        <begin position="19"/>
        <end position="526"/>
    </location>
</feature>
<reference evidence="4" key="1">
    <citation type="submission" date="2020-10" db="EMBL/GenBank/DDBJ databases">
        <authorList>
            <person name="Gilroy R."/>
        </authorList>
    </citation>
    <scope>NUCLEOTIDE SEQUENCE</scope>
    <source>
        <strain evidence="4">3924</strain>
    </source>
</reference>
<feature type="signal peptide" evidence="2">
    <location>
        <begin position="1"/>
        <end position="18"/>
    </location>
</feature>
<organism evidence="4 5">
    <name type="scientific">Candidatus Aphodosoma intestinipullorum</name>
    <dbReference type="NCBI Taxonomy" id="2840674"/>
    <lineage>
        <taxon>Bacteria</taxon>
        <taxon>Pseudomonadati</taxon>
        <taxon>Bacteroidota</taxon>
        <taxon>Bacteroidia</taxon>
        <taxon>Bacteroidales</taxon>
        <taxon>Candidatus Aphodosoma</taxon>
    </lineage>
</organism>
<feature type="coiled-coil region" evidence="1">
    <location>
        <begin position="210"/>
        <end position="258"/>
    </location>
</feature>
<dbReference type="GO" id="GO:0004197">
    <property type="term" value="F:cysteine-type endopeptidase activity"/>
    <property type="evidence" value="ECO:0007669"/>
    <property type="project" value="InterPro"/>
</dbReference>
<dbReference type="PANTHER" id="PTHR11102:SF160">
    <property type="entry name" value="ERAD-ASSOCIATED E3 UBIQUITIN-PROTEIN LIGASE COMPONENT HRD3"/>
    <property type="match status" value="1"/>
</dbReference>
<accession>A0A940IEF8</accession>
<dbReference type="InterPro" id="IPR050767">
    <property type="entry name" value="Sel1_AlgK"/>
</dbReference>
<dbReference type="Gene3D" id="3.40.50.1460">
    <property type="match status" value="1"/>
</dbReference>
<dbReference type="Pfam" id="PF08238">
    <property type="entry name" value="Sel1"/>
    <property type="match status" value="6"/>
</dbReference>
<dbReference type="InterPro" id="IPR011990">
    <property type="entry name" value="TPR-like_helical_dom_sf"/>
</dbReference>
<dbReference type="SMART" id="SM00671">
    <property type="entry name" value="SEL1"/>
    <property type="match status" value="6"/>
</dbReference>
<evidence type="ECO:0000256" key="1">
    <source>
        <dbReference type="SAM" id="Coils"/>
    </source>
</evidence>
<name>A0A940IEF8_9BACT</name>
<dbReference type="Gene3D" id="1.25.40.10">
    <property type="entry name" value="Tetratricopeptide repeat domain"/>
    <property type="match status" value="2"/>
</dbReference>
<dbReference type="AlphaFoldDB" id="A0A940IEF8"/>
<evidence type="ECO:0000313" key="4">
    <source>
        <dbReference type="EMBL" id="MBO8439336.1"/>
    </source>
</evidence>
<dbReference type="InterPro" id="IPR029030">
    <property type="entry name" value="Caspase-like_dom_sf"/>
</dbReference>
<dbReference type="InterPro" id="IPR011600">
    <property type="entry name" value="Pept_C14_caspase"/>
</dbReference>
<dbReference type="InterPro" id="IPR006597">
    <property type="entry name" value="Sel1-like"/>
</dbReference>
<comment type="caution">
    <text evidence="4">The sequence shown here is derived from an EMBL/GenBank/DDBJ whole genome shotgun (WGS) entry which is preliminary data.</text>
</comment>
<evidence type="ECO:0000313" key="5">
    <source>
        <dbReference type="Proteomes" id="UP000712007"/>
    </source>
</evidence>
<gene>
    <name evidence="4" type="ORF">IAC51_01655</name>
</gene>
<protein>
    <submittedName>
        <fullName evidence="4">SEL1-like repeat protein</fullName>
    </submittedName>
</protein>
<dbReference type="EMBL" id="JADIMV010000031">
    <property type="protein sequence ID" value="MBO8439336.1"/>
    <property type="molecule type" value="Genomic_DNA"/>
</dbReference>